<dbReference type="InterPro" id="IPR007822">
    <property type="entry name" value="LANC-like"/>
</dbReference>
<dbReference type="Pfam" id="PF25816">
    <property type="entry name" value="RamC_N"/>
    <property type="match status" value="1"/>
</dbReference>
<protein>
    <recommendedName>
        <fullName evidence="1">RamC N-terminal domain-containing protein</fullName>
    </recommendedName>
</protein>
<dbReference type="InterPro" id="IPR057929">
    <property type="entry name" value="RamC_N"/>
</dbReference>
<dbReference type="SMART" id="SM01260">
    <property type="entry name" value="LANC_like"/>
    <property type="match status" value="1"/>
</dbReference>
<feature type="domain" description="RamC N-terminal" evidence="1">
    <location>
        <begin position="27"/>
        <end position="210"/>
    </location>
</feature>
<gene>
    <name evidence="2" type="ORF">ATK30_3457</name>
</gene>
<dbReference type="Gene3D" id="1.50.10.20">
    <property type="match status" value="1"/>
</dbReference>
<accession>A0A2N3WFI6</accession>
<dbReference type="AlphaFoldDB" id="A0A2N3WFI6"/>
<dbReference type="EMBL" id="PJMY01000003">
    <property type="protein sequence ID" value="PKV92635.1"/>
    <property type="molecule type" value="Genomic_DNA"/>
</dbReference>
<comment type="caution">
    <text evidence="2">The sequence shown here is derived from an EMBL/GenBank/DDBJ whole genome shotgun (WGS) entry which is preliminary data.</text>
</comment>
<dbReference type="InterPro" id="IPR058053">
    <property type="entry name" value="RamC_C"/>
</dbReference>
<evidence type="ECO:0000313" key="3">
    <source>
        <dbReference type="Proteomes" id="UP000233750"/>
    </source>
</evidence>
<name>A0A2N3WFI6_9PSEU</name>
<keyword evidence="3" id="KW-1185">Reference proteome</keyword>
<proteinExistence type="predicted"/>
<evidence type="ECO:0000313" key="2">
    <source>
        <dbReference type="EMBL" id="PKV92635.1"/>
    </source>
</evidence>
<dbReference type="CDD" id="cd04791">
    <property type="entry name" value="LanC_SerThrkinase"/>
    <property type="match status" value="1"/>
</dbReference>
<dbReference type="RefSeq" id="WP_244194636.1">
    <property type="nucleotide sequence ID" value="NZ_PJMY01000003.1"/>
</dbReference>
<dbReference type="Proteomes" id="UP000233750">
    <property type="component" value="Unassembled WGS sequence"/>
</dbReference>
<dbReference type="GO" id="GO:0031179">
    <property type="term" value="P:peptide modification"/>
    <property type="evidence" value="ECO:0007669"/>
    <property type="project" value="InterPro"/>
</dbReference>
<dbReference type="SUPFAM" id="SSF158745">
    <property type="entry name" value="LanC-like"/>
    <property type="match status" value="1"/>
</dbReference>
<evidence type="ECO:0000259" key="1">
    <source>
        <dbReference type="Pfam" id="PF25816"/>
    </source>
</evidence>
<organism evidence="2 3">
    <name type="scientific">Amycolatopsis echigonensis</name>
    <dbReference type="NCBI Taxonomy" id="2576905"/>
    <lineage>
        <taxon>Bacteria</taxon>
        <taxon>Bacillati</taxon>
        <taxon>Actinomycetota</taxon>
        <taxon>Actinomycetes</taxon>
        <taxon>Pseudonocardiales</taxon>
        <taxon>Pseudonocardiaceae</taxon>
        <taxon>Amycolatopsis</taxon>
    </lineage>
</organism>
<reference evidence="2 3" key="1">
    <citation type="submission" date="2017-12" db="EMBL/GenBank/DDBJ databases">
        <title>Sequencing the genomes of 1000 Actinobacteria strains.</title>
        <authorList>
            <person name="Klenk H.-P."/>
        </authorList>
    </citation>
    <scope>NUCLEOTIDE SEQUENCE [LARGE SCALE GENOMIC DNA]</scope>
    <source>
        <strain evidence="2 3">DSM 45165</strain>
    </source>
</reference>
<sequence length="815" mass="88944">MNVRHEAFCLADPWFFDRRREMSADDLAAPPYSPQWTVEETPHWRFLRPSGTALPEQGWAVEVSAAPGNVDRVLDRIREYCRTRRLHHRHLRSRSIFLDRNAEYPTTGGTGALATIYPPDNNALERILDDLSELLAGEPGPDIDGALRCGKCPIHVHYGGFAELWTEHGGARVPALRRPSSALEPAPRGPDFSVPDWVRIPDCVAEYTDAPIPPHPVAEVLSQAHGTAVYLAERGGERVVVEEAWPFTGLDGNGVDAVARLERKNDLFARLAGIPGIPKTHAYLSGQRHYLVREHRPGLPLDVWLARHYPLTRRDCPEADLAAYRGQALSVLAQVDRIVAEAAERGVVLENPRDILVDSSGTVSLIGFDRDETALRLRLFLPLAPLYRLVPERLRWAAELTERRFSLPAGYADRIAPPTEPAHTELDEPRPDWTLVRKQIAEALLACATPDRQDRLFPGDIEQFRVGGATFGTGAAGVLHSLHVAGVGRFPEHEQWLLDAIDGHQPSRAGFYDGSHGIAYVLEEFGYRKAAGDLLAASRALVDQTVGHDLASGLAGVGLTRLHFAATRADNEFGRQALNIGIRLAEALDTAEPPGASARAGLLHGWSGPALLFLRLYERTGEPAWLSFADQALERDLEECVPAPDGSLAVRDGDRGSQRGAGIGSAGILIVTEQLARYRFDAKAARSLPALRVACRGEFALHPGLLNGRSGLAAGLAFSSAPDRRAQDAIDRHLTRLSWYAVPFRGGLAFPGSHLLRLSADVATGGAGVLRTLSALQDGTELLPFLGPTPRVSHESTVDVSVDMSISRQFRHAEP</sequence>